<dbReference type="Proteomes" id="UP001596098">
    <property type="component" value="Unassembled WGS sequence"/>
</dbReference>
<evidence type="ECO:0000256" key="8">
    <source>
        <dbReference type="ARBA" id="ARBA00022723"/>
    </source>
</evidence>
<evidence type="ECO:0000256" key="4">
    <source>
        <dbReference type="ARBA" id="ARBA00004496"/>
    </source>
</evidence>
<keyword evidence="10 12" id="KW-0378">Hydrolase</keyword>
<proteinExistence type="inferred from homology"/>
<keyword evidence="9 12" id="KW-0255">Endonuclease</keyword>
<protein>
    <recommendedName>
        <fullName evidence="13">Ribonuclease</fullName>
        <ecNumber evidence="13">3.1.26.4</ecNumber>
    </recommendedName>
</protein>
<comment type="catalytic activity">
    <reaction evidence="1 12 13">
        <text>Endonucleolytic cleavage to 5'-phosphomonoester.</text>
        <dbReference type="EC" id="3.1.26.4"/>
    </reaction>
</comment>
<dbReference type="PANTHER" id="PTHR10954">
    <property type="entry name" value="RIBONUCLEASE H2 SUBUNIT A"/>
    <property type="match status" value="1"/>
</dbReference>
<dbReference type="PROSITE" id="PS51975">
    <property type="entry name" value="RNASE_H_2"/>
    <property type="match status" value="1"/>
</dbReference>
<dbReference type="EMBL" id="JBHSQI010000003">
    <property type="protein sequence ID" value="MFC6153416.1"/>
    <property type="molecule type" value="Genomic_DNA"/>
</dbReference>
<evidence type="ECO:0000256" key="12">
    <source>
        <dbReference type="PROSITE-ProRule" id="PRU01319"/>
    </source>
</evidence>
<evidence type="ECO:0000256" key="6">
    <source>
        <dbReference type="ARBA" id="ARBA00022490"/>
    </source>
</evidence>
<name>A0ABW1QV76_9ACTN</name>
<sequence>MVAAVPTLRTERSIIREGYPLLACADEVGRGALGGPVSVGMVVVDADTRTAPQGVKDSKLVPAKLREELAPKVRRWAVAHAVGHASAAEIDAHGIVVGLRLAAQRALAGLGVVPDLVLLDGNHDYLTAPEQFSLFDAPPTAWDLDGTPEVEVPPVRTEIKGDMRCAGVAAASILAKTERDAIMAELATEHPGYAWEVNKGYASPDHVAALATRGPCVQHRRSWSLPGVNAAQPSGTGSGVRPATAGVAD</sequence>
<evidence type="ECO:0000256" key="1">
    <source>
        <dbReference type="ARBA" id="ARBA00000077"/>
    </source>
</evidence>
<keyword evidence="17" id="KW-1185">Reference proteome</keyword>
<comment type="subcellular location">
    <subcellularLocation>
        <location evidence="4">Cytoplasm</location>
    </subcellularLocation>
</comment>
<feature type="region of interest" description="Disordered" evidence="14">
    <location>
        <begin position="227"/>
        <end position="249"/>
    </location>
</feature>
<dbReference type="InterPro" id="IPR001352">
    <property type="entry name" value="RNase_HII/HIII"/>
</dbReference>
<dbReference type="Gene3D" id="3.30.420.10">
    <property type="entry name" value="Ribonuclease H-like superfamily/Ribonuclease H"/>
    <property type="match status" value="1"/>
</dbReference>
<evidence type="ECO:0000256" key="5">
    <source>
        <dbReference type="ARBA" id="ARBA00007383"/>
    </source>
</evidence>
<comment type="cofactor">
    <cofactor evidence="2">
        <name>Mg(2+)</name>
        <dbReference type="ChEBI" id="CHEBI:18420"/>
    </cofactor>
</comment>
<feature type="binding site" evidence="12">
    <location>
        <position position="120"/>
    </location>
    <ligand>
        <name>a divalent metal cation</name>
        <dbReference type="ChEBI" id="CHEBI:60240"/>
    </ligand>
</feature>
<dbReference type="EC" id="3.1.26.4" evidence="13"/>
<dbReference type="RefSeq" id="WP_128221245.1">
    <property type="nucleotide sequence ID" value="NZ_CP034929.1"/>
</dbReference>
<dbReference type="Pfam" id="PF01351">
    <property type="entry name" value="RNase_HII"/>
    <property type="match status" value="1"/>
</dbReference>
<feature type="binding site" evidence="12">
    <location>
        <position position="27"/>
    </location>
    <ligand>
        <name>a divalent metal cation</name>
        <dbReference type="ChEBI" id="CHEBI:60240"/>
    </ligand>
</feature>
<evidence type="ECO:0000256" key="9">
    <source>
        <dbReference type="ARBA" id="ARBA00022759"/>
    </source>
</evidence>
<evidence type="ECO:0000256" key="11">
    <source>
        <dbReference type="ARBA" id="ARBA00023211"/>
    </source>
</evidence>
<accession>A0ABW1QV76</accession>
<dbReference type="InterPro" id="IPR036397">
    <property type="entry name" value="RNaseH_sf"/>
</dbReference>
<comment type="similarity">
    <text evidence="5 13">Belongs to the RNase HII family.</text>
</comment>
<dbReference type="InterPro" id="IPR012337">
    <property type="entry name" value="RNaseH-like_sf"/>
</dbReference>
<comment type="cofactor">
    <cofactor evidence="12">
        <name>Mn(2+)</name>
        <dbReference type="ChEBI" id="CHEBI:29035"/>
    </cofactor>
    <cofactor evidence="12">
        <name>Mg(2+)</name>
        <dbReference type="ChEBI" id="CHEBI:18420"/>
    </cofactor>
    <text evidence="12">Manganese or magnesium. Binds 1 divalent metal ion per monomer in the absence of substrate. May bind a second metal ion after substrate binding.</text>
</comment>
<dbReference type="InterPro" id="IPR024567">
    <property type="entry name" value="RNase_HII/HIII_dom"/>
</dbReference>
<dbReference type="CDD" id="cd07182">
    <property type="entry name" value="RNase_HII_bacteria_HII_like"/>
    <property type="match status" value="1"/>
</dbReference>
<dbReference type="GO" id="GO:0004523">
    <property type="term" value="F:RNA-DNA hybrid ribonuclease activity"/>
    <property type="evidence" value="ECO:0007669"/>
    <property type="project" value="UniProtKB-EC"/>
</dbReference>
<evidence type="ECO:0000259" key="15">
    <source>
        <dbReference type="PROSITE" id="PS51975"/>
    </source>
</evidence>
<feature type="domain" description="RNase H type-2" evidence="15">
    <location>
        <begin position="20"/>
        <end position="246"/>
    </location>
</feature>
<keyword evidence="11" id="KW-0464">Manganese</keyword>
<dbReference type="SUPFAM" id="SSF53098">
    <property type="entry name" value="Ribonuclease H-like"/>
    <property type="match status" value="1"/>
</dbReference>
<evidence type="ECO:0000256" key="2">
    <source>
        <dbReference type="ARBA" id="ARBA00001946"/>
    </source>
</evidence>
<feature type="binding site" evidence="12">
    <location>
        <position position="26"/>
    </location>
    <ligand>
        <name>a divalent metal cation</name>
        <dbReference type="ChEBI" id="CHEBI:60240"/>
    </ligand>
</feature>
<evidence type="ECO:0000313" key="16">
    <source>
        <dbReference type="EMBL" id="MFC6153416.1"/>
    </source>
</evidence>
<evidence type="ECO:0000256" key="14">
    <source>
        <dbReference type="SAM" id="MobiDB-lite"/>
    </source>
</evidence>
<dbReference type="PANTHER" id="PTHR10954:SF18">
    <property type="entry name" value="RIBONUCLEASE HII"/>
    <property type="match status" value="1"/>
</dbReference>
<keyword evidence="7 12" id="KW-0540">Nuclease</keyword>
<evidence type="ECO:0000256" key="7">
    <source>
        <dbReference type="ARBA" id="ARBA00022722"/>
    </source>
</evidence>
<dbReference type="InterPro" id="IPR022898">
    <property type="entry name" value="RNase_HII"/>
</dbReference>
<gene>
    <name evidence="16" type="ORF">ACFPWU_07010</name>
</gene>
<comment type="caution">
    <text evidence="16">The sequence shown here is derived from an EMBL/GenBank/DDBJ whole genome shotgun (WGS) entry which is preliminary data.</text>
</comment>
<evidence type="ECO:0000256" key="10">
    <source>
        <dbReference type="ARBA" id="ARBA00022801"/>
    </source>
</evidence>
<keyword evidence="6" id="KW-0963">Cytoplasm</keyword>
<evidence type="ECO:0000313" key="17">
    <source>
        <dbReference type="Proteomes" id="UP001596098"/>
    </source>
</evidence>
<evidence type="ECO:0000256" key="13">
    <source>
        <dbReference type="RuleBase" id="RU003515"/>
    </source>
</evidence>
<comment type="function">
    <text evidence="3 13">Endonuclease that specifically degrades the RNA of RNA-DNA hybrids.</text>
</comment>
<keyword evidence="8 12" id="KW-0479">Metal-binding</keyword>
<organism evidence="16 17">
    <name type="scientific">Nocardioides yefusunii</name>
    <dbReference type="NCBI Taxonomy" id="2500546"/>
    <lineage>
        <taxon>Bacteria</taxon>
        <taxon>Bacillati</taxon>
        <taxon>Actinomycetota</taxon>
        <taxon>Actinomycetes</taxon>
        <taxon>Propionibacteriales</taxon>
        <taxon>Nocardioidaceae</taxon>
        <taxon>Nocardioides</taxon>
    </lineage>
</organism>
<reference evidence="17" key="1">
    <citation type="journal article" date="2019" name="Int. J. Syst. Evol. Microbiol.">
        <title>The Global Catalogue of Microorganisms (GCM) 10K type strain sequencing project: providing services to taxonomists for standard genome sequencing and annotation.</title>
        <authorList>
            <consortium name="The Broad Institute Genomics Platform"/>
            <consortium name="The Broad Institute Genome Sequencing Center for Infectious Disease"/>
            <person name="Wu L."/>
            <person name="Ma J."/>
        </authorList>
    </citation>
    <scope>NUCLEOTIDE SEQUENCE [LARGE SCALE GENOMIC DNA]</scope>
    <source>
        <strain evidence="17">DFY28</strain>
    </source>
</reference>
<evidence type="ECO:0000256" key="3">
    <source>
        <dbReference type="ARBA" id="ARBA00004065"/>
    </source>
</evidence>
<dbReference type="NCBIfam" id="NF000595">
    <property type="entry name" value="PRK00015.1-3"/>
    <property type="match status" value="1"/>
</dbReference>